<keyword evidence="2" id="KW-1185">Reference proteome</keyword>
<reference evidence="1" key="1">
    <citation type="submission" date="2021-04" db="EMBL/GenBank/DDBJ databases">
        <authorList>
            <person name="Pira H."/>
            <person name="Risdian C."/>
            <person name="Wink J."/>
        </authorList>
    </citation>
    <scope>NUCLEOTIDE SEQUENCE</scope>
    <source>
        <strain evidence="1">WH158</strain>
    </source>
</reference>
<evidence type="ECO:0000313" key="2">
    <source>
        <dbReference type="Proteomes" id="UP001138681"/>
    </source>
</evidence>
<dbReference type="Proteomes" id="UP001138681">
    <property type="component" value="Unassembled WGS sequence"/>
</dbReference>
<protein>
    <submittedName>
        <fullName evidence="1">DUF4071 domain-containing protein</fullName>
    </submittedName>
</protein>
<accession>A0A9X1JNC5</accession>
<proteinExistence type="predicted"/>
<evidence type="ECO:0000313" key="1">
    <source>
        <dbReference type="EMBL" id="MBV7260319.1"/>
    </source>
</evidence>
<dbReference type="EMBL" id="JAGSPC010000004">
    <property type="protein sequence ID" value="MBV7260319.1"/>
    <property type="molecule type" value="Genomic_DNA"/>
</dbReference>
<organism evidence="1 2">
    <name type="scientific">Erythrobacter crassostreae</name>
    <dbReference type="NCBI Taxonomy" id="2828328"/>
    <lineage>
        <taxon>Bacteria</taxon>
        <taxon>Pseudomonadati</taxon>
        <taxon>Pseudomonadota</taxon>
        <taxon>Alphaproteobacteria</taxon>
        <taxon>Sphingomonadales</taxon>
        <taxon>Erythrobacteraceae</taxon>
        <taxon>Erythrobacter/Porphyrobacter group</taxon>
        <taxon>Erythrobacter</taxon>
    </lineage>
</organism>
<dbReference type="InterPro" id="IPR046880">
    <property type="entry name" value="TPR-S"/>
</dbReference>
<gene>
    <name evidence="1" type="ORF">KCG46_12130</name>
</gene>
<dbReference type="Pfam" id="PF20308">
    <property type="entry name" value="TPR-S"/>
    <property type="match status" value="1"/>
</dbReference>
<comment type="caution">
    <text evidence="1">The sequence shown here is derived from an EMBL/GenBank/DDBJ whole genome shotgun (WGS) entry which is preliminary data.</text>
</comment>
<dbReference type="AlphaFoldDB" id="A0A9X1JNC5"/>
<name>A0A9X1JNC5_9SPHN</name>
<sequence length="494" mass="53815">MQKHSTILRIARAGNPARALRLFRGQGLDQHKDDPKLLTLNGRLLKDHARLATVPERHDLYQKALAAYLAAFECERDTYPLINAASLAMFAGDAEQSRTHAQQTLDMLNADPDEGETPYWREATRAEALLLLGNHAQAKTALSAGIAKQPLAHEDLAATIGQFERIIAAQHGDAKWLDGYRPPASIHFSGLIGLDPNAFGLHEAIDEAIAALRPGYAFGALAAGADIMIAEAAVAAGAQLHVTLPMAIGEFRKTSVEPFGENWTARFDALLNQAAQVDVLADYLLPDTCPFALRIELASLISMGQCLRQSFVLRSQSHALTIAAPGEAERPHIEKWLSANRSMMRIETPRLGKNPNSAENQLDMQLIGLAFAVGCELTTLTSIAQDYGARVIVHPDGCLFNVPLENCLNFARKCLQAFPTCDIGMAITVTDNSAPMRSVIEMVELLAKTAEPGQLHVDRMTAFVAKTLDQEIKTEEIGEIPSLYGAISLWQARF</sequence>
<dbReference type="RefSeq" id="WP_218405706.1">
    <property type="nucleotide sequence ID" value="NZ_JAGSPC010000004.1"/>
</dbReference>